<keyword evidence="2" id="KW-1185">Reference proteome</keyword>
<dbReference type="Proteomes" id="UP001234989">
    <property type="component" value="Chromosome 8"/>
</dbReference>
<evidence type="ECO:0000313" key="1">
    <source>
        <dbReference type="EMBL" id="WMV43249.1"/>
    </source>
</evidence>
<dbReference type="AlphaFoldDB" id="A0AAF0ZNH3"/>
<organism evidence="1 2">
    <name type="scientific">Solanum verrucosum</name>
    <dbReference type="NCBI Taxonomy" id="315347"/>
    <lineage>
        <taxon>Eukaryota</taxon>
        <taxon>Viridiplantae</taxon>
        <taxon>Streptophyta</taxon>
        <taxon>Embryophyta</taxon>
        <taxon>Tracheophyta</taxon>
        <taxon>Spermatophyta</taxon>
        <taxon>Magnoliopsida</taxon>
        <taxon>eudicotyledons</taxon>
        <taxon>Gunneridae</taxon>
        <taxon>Pentapetalae</taxon>
        <taxon>asterids</taxon>
        <taxon>lamiids</taxon>
        <taxon>Solanales</taxon>
        <taxon>Solanaceae</taxon>
        <taxon>Solanoideae</taxon>
        <taxon>Solaneae</taxon>
        <taxon>Solanum</taxon>
    </lineage>
</organism>
<name>A0AAF0ZNH3_SOLVR</name>
<sequence length="203" mass="23766">MVRFEFFLDCLKQRNDNKGMELVDFEPFFNWWISITLLMELNNGRGVPILAWPNRGDQFHDAKLVTNYLKMGHMILLSDDPREMVKKEDIVQEIDELMNDEEEKNIHVHSKTSYEACNVMGMDVENLCGDVKMFTGGIAAPNSPQCPIVFMRCEKGIGEDWHKIAHIPYLNMYYMFLEVIFLQHYVYYTLLVNVKSIHSTCLL</sequence>
<dbReference type="Gene3D" id="3.40.50.2000">
    <property type="entry name" value="Glycogen Phosphorylase B"/>
    <property type="match status" value="1"/>
</dbReference>
<evidence type="ECO:0000313" key="2">
    <source>
        <dbReference type="Proteomes" id="UP001234989"/>
    </source>
</evidence>
<accession>A0AAF0ZNH3</accession>
<gene>
    <name evidence="1" type="ORF">MTR67_036634</name>
</gene>
<reference evidence="1" key="1">
    <citation type="submission" date="2023-08" db="EMBL/GenBank/DDBJ databases">
        <title>A de novo genome assembly of Solanum verrucosum Schlechtendal, a Mexican diploid species geographically isolated from the other diploid A-genome species in potato relatives.</title>
        <authorList>
            <person name="Hosaka K."/>
        </authorList>
    </citation>
    <scope>NUCLEOTIDE SEQUENCE</scope>
    <source>
        <tissue evidence="1">Young leaves</tissue>
    </source>
</reference>
<proteinExistence type="predicted"/>
<protein>
    <submittedName>
        <fullName evidence="1">Uncharacterized protein</fullName>
    </submittedName>
</protein>
<dbReference type="EMBL" id="CP133619">
    <property type="protein sequence ID" value="WMV43249.1"/>
    <property type="molecule type" value="Genomic_DNA"/>
</dbReference>
<dbReference type="SUPFAM" id="SSF53756">
    <property type="entry name" value="UDP-Glycosyltransferase/glycogen phosphorylase"/>
    <property type="match status" value="1"/>
</dbReference>